<dbReference type="Gene3D" id="3.30.1330.60">
    <property type="entry name" value="OmpA-like domain"/>
    <property type="match status" value="1"/>
</dbReference>
<dbReference type="InterPro" id="IPR050330">
    <property type="entry name" value="Bact_OuterMem_StrucFunc"/>
</dbReference>
<dbReference type="GO" id="GO:0009279">
    <property type="term" value="C:cell outer membrane"/>
    <property type="evidence" value="ECO:0007669"/>
    <property type="project" value="UniProtKB-SubCell"/>
</dbReference>
<dbReference type="InterPro" id="IPR009282">
    <property type="entry name" value="DUF937"/>
</dbReference>
<dbReference type="Proteomes" id="UP000297739">
    <property type="component" value="Unassembled WGS sequence"/>
</dbReference>
<dbReference type="SUPFAM" id="SSF103088">
    <property type="entry name" value="OmpA-like"/>
    <property type="match status" value="1"/>
</dbReference>
<feature type="domain" description="OmpA-like" evidence="5">
    <location>
        <begin position="337"/>
        <end position="453"/>
    </location>
</feature>
<organism evidence="6 7">
    <name type="scientific">Hymenobacter elongatus</name>
    <dbReference type="NCBI Taxonomy" id="877208"/>
    <lineage>
        <taxon>Bacteria</taxon>
        <taxon>Pseudomonadati</taxon>
        <taxon>Bacteroidota</taxon>
        <taxon>Cytophagia</taxon>
        <taxon>Cytophagales</taxon>
        <taxon>Hymenobacteraceae</taxon>
        <taxon>Hymenobacter</taxon>
    </lineage>
</organism>
<evidence type="ECO:0000256" key="2">
    <source>
        <dbReference type="ARBA" id="ARBA00023136"/>
    </source>
</evidence>
<dbReference type="PRINTS" id="PR01021">
    <property type="entry name" value="OMPADOMAIN"/>
</dbReference>
<keyword evidence="2 4" id="KW-0472">Membrane</keyword>
<evidence type="ECO:0000256" key="4">
    <source>
        <dbReference type="PROSITE-ProRule" id="PRU00473"/>
    </source>
</evidence>
<keyword evidence="3" id="KW-0998">Cell outer membrane</keyword>
<evidence type="ECO:0000313" key="6">
    <source>
        <dbReference type="EMBL" id="TGE16978.1"/>
    </source>
</evidence>
<evidence type="ECO:0000313" key="7">
    <source>
        <dbReference type="Proteomes" id="UP000297739"/>
    </source>
</evidence>
<dbReference type="InterPro" id="IPR036737">
    <property type="entry name" value="OmpA-like_sf"/>
</dbReference>
<dbReference type="PROSITE" id="PS51123">
    <property type="entry name" value="OMPA_2"/>
    <property type="match status" value="1"/>
</dbReference>
<dbReference type="AlphaFoldDB" id="A0A4Z0PME0"/>
<dbReference type="CDD" id="cd07185">
    <property type="entry name" value="OmpA_C-like"/>
    <property type="match status" value="1"/>
</dbReference>
<reference evidence="6 7" key="1">
    <citation type="submission" date="2019-04" db="EMBL/GenBank/DDBJ databases">
        <authorList>
            <person name="Feng G."/>
            <person name="Zhang J."/>
            <person name="Zhu H."/>
        </authorList>
    </citation>
    <scope>NUCLEOTIDE SEQUENCE [LARGE SCALE GENOMIC DNA]</scope>
    <source>
        <strain evidence="6 7">JCM 17223</strain>
    </source>
</reference>
<sequence length="453" mass="47894">MQQNLLEEVETYFTGNTVSQTSVVVGESEEGVRKALVKITPLILSSFMSRAERPGGPEALWTLTHEAGESGVLPNLLTADTLQRRSDLMRALLGEAYGATVARVANTTAIKPSSVETLLAIVAQAVLHRLAIDAAQRDMNPEELLAFLKSQRAQVLETMLPGSSTLPFNHEPVGPAKVRPEVAAESDAEVGAGLSTGGTWATVGGGHAYSSPAPPMPAPARTTGASRWIWVLALVVLGAAAEYFFMRTQTSTGATVTPVAASLGLTATAPEAPAANAMTATAGGHYDAARDAYIYDPGRAITLMMVDGTSQTVGVNSTENQLYTFLADPAVQVDPVNRTKGWINFDRVYFDTKKASLTDESRQQLRNVASILKSFPAAHVKIGGYTDTTGNVLSNLKLSEARANAAMSELAGMGITLNRLEAKGYGGKHGVASNATPVGRSLNRRISIRVTEK</sequence>
<gene>
    <name evidence="6" type="ORF">E5J99_08295</name>
</gene>
<keyword evidence="7" id="KW-1185">Reference proteome</keyword>
<dbReference type="InterPro" id="IPR006665">
    <property type="entry name" value="OmpA-like"/>
</dbReference>
<dbReference type="PANTHER" id="PTHR30329">
    <property type="entry name" value="STATOR ELEMENT OF FLAGELLAR MOTOR COMPLEX"/>
    <property type="match status" value="1"/>
</dbReference>
<comment type="caution">
    <text evidence="6">The sequence shown here is derived from an EMBL/GenBank/DDBJ whole genome shotgun (WGS) entry which is preliminary data.</text>
</comment>
<evidence type="ECO:0000256" key="3">
    <source>
        <dbReference type="ARBA" id="ARBA00023237"/>
    </source>
</evidence>
<dbReference type="EMBL" id="SRLD01000013">
    <property type="protein sequence ID" value="TGE16978.1"/>
    <property type="molecule type" value="Genomic_DNA"/>
</dbReference>
<proteinExistence type="predicted"/>
<dbReference type="InterPro" id="IPR006664">
    <property type="entry name" value="OMP_bac"/>
</dbReference>
<evidence type="ECO:0000259" key="5">
    <source>
        <dbReference type="PROSITE" id="PS51123"/>
    </source>
</evidence>
<dbReference type="Pfam" id="PF06078">
    <property type="entry name" value="DUF937"/>
    <property type="match status" value="1"/>
</dbReference>
<name>A0A4Z0PME0_9BACT</name>
<dbReference type="OrthoDB" id="9782229at2"/>
<dbReference type="Pfam" id="PF00691">
    <property type="entry name" value="OmpA"/>
    <property type="match status" value="1"/>
</dbReference>
<dbReference type="PANTHER" id="PTHR30329:SF21">
    <property type="entry name" value="LIPOPROTEIN YIAD-RELATED"/>
    <property type="match status" value="1"/>
</dbReference>
<dbReference type="RefSeq" id="WP_135497255.1">
    <property type="nucleotide sequence ID" value="NZ_SRLD01000013.1"/>
</dbReference>
<accession>A0A4Z0PME0</accession>
<evidence type="ECO:0000256" key="1">
    <source>
        <dbReference type="ARBA" id="ARBA00004442"/>
    </source>
</evidence>
<protein>
    <submittedName>
        <fullName evidence="6">OmpA family protein</fullName>
    </submittedName>
</protein>
<comment type="subcellular location">
    <subcellularLocation>
        <location evidence="1">Cell outer membrane</location>
    </subcellularLocation>
</comment>